<evidence type="ECO:0000313" key="1">
    <source>
        <dbReference type="EMBL" id="TWU46005.1"/>
    </source>
</evidence>
<protein>
    <recommendedName>
        <fullName evidence="3">Pilus assembly protein, PilO</fullName>
    </recommendedName>
</protein>
<organism evidence="1 2">
    <name type="scientific">Novipirellula aureliae</name>
    <dbReference type="NCBI Taxonomy" id="2527966"/>
    <lineage>
        <taxon>Bacteria</taxon>
        <taxon>Pseudomonadati</taxon>
        <taxon>Planctomycetota</taxon>
        <taxon>Planctomycetia</taxon>
        <taxon>Pirellulales</taxon>
        <taxon>Pirellulaceae</taxon>
        <taxon>Novipirellula</taxon>
    </lineage>
</organism>
<evidence type="ECO:0008006" key="3">
    <source>
        <dbReference type="Google" id="ProtNLM"/>
    </source>
</evidence>
<dbReference type="OrthoDB" id="274553at2"/>
<comment type="caution">
    <text evidence="1">The sequence shown here is derived from an EMBL/GenBank/DDBJ whole genome shotgun (WGS) entry which is preliminary data.</text>
</comment>
<keyword evidence="2" id="KW-1185">Reference proteome</keyword>
<dbReference type="EMBL" id="SJPY01000001">
    <property type="protein sequence ID" value="TWU46005.1"/>
    <property type="molecule type" value="Genomic_DNA"/>
</dbReference>
<proteinExistence type="predicted"/>
<gene>
    <name evidence="1" type="ORF">Q31b_11830</name>
</gene>
<evidence type="ECO:0000313" key="2">
    <source>
        <dbReference type="Proteomes" id="UP000315471"/>
    </source>
</evidence>
<reference evidence="1 2" key="1">
    <citation type="submission" date="2019-02" db="EMBL/GenBank/DDBJ databases">
        <title>Deep-cultivation of Planctomycetes and their phenomic and genomic characterization uncovers novel biology.</title>
        <authorList>
            <person name="Wiegand S."/>
            <person name="Jogler M."/>
            <person name="Boedeker C."/>
            <person name="Pinto D."/>
            <person name="Vollmers J."/>
            <person name="Rivas-Marin E."/>
            <person name="Kohn T."/>
            <person name="Peeters S.H."/>
            <person name="Heuer A."/>
            <person name="Rast P."/>
            <person name="Oberbeckmann S."/>
            <person name="Bunk B."/>
            <person name="Jeske O."/>
            <person name="Meyerdierks A."/>
            <person name="Storesund J.E."/>
            <person name="Kallscheuer N."/>
            <person name="Luecker S."/>
            <person name="Lage O.M."/>
            <person name="Pohl T."/>
            <person name="Merkel B.J."/>
            <person name="Hornburger P."/>
            <person name="Mueller R.-W."/>
            <person name="Bruemmer F."/>
            <person name="Labrenz M."/>
            <person name="Spormann A.M."/>
            <person name="Op Den Camp H."/>
            <person name="Overmann J."/>
            <person name="Amann R."/>
            <person name="Jetten M.S.M."/>
            <person name="Mascher T."/>
            <person name="Medema M.H."/>
            <person name="Devos D.P."/>
            <person name="Kaster A.-K."/>
            <person name="Ovreas L."/>
            <person name="Rohde M."/>
            <person name="Galperin M.Y."/>
            <person name="Jogler C."/>
        </authorList>
    </citation>
    <scope>NUCLEOTIDE SEQUENCE [LARGE SCALE GENOMIC DNA]</scope>
    <source>
        <strain evidence="1 2">Q31b</strain>
    </source>
</reference>
<dbReference type="AlphaFoldDB" id="A0A5C6EBZ7"/>
<name>A0A5C6EBZ7_9BACT</name>
<sequence length="326" mass="36189">MNQRTLLLAGAAAAVFILYLFDSGYRSFIEKPTQRYEGELKSIESKISDANTSQITGRRLAIQLDEYAARALPYDPALARSSYQDWLLKLVEQHEMESASVDANTPRPVEIRSRISRRKSRLVGHRIGFNLHARTTLNKLTDFLYDFHRSAQLHKIRSFSLSPLVNGNQLDLSLAIETFSMEATEREGGLSPLVRSNDGFPLRPVYNEFVNRNLFAKGFSKSLGQVRLNAITENRFGILEAWFAVGSPPKTQIIGTGGTLDIPLHTVKVVSFDEGRVELTVNDFRCWISLGQTLASVLGESQSPTVVDSVAAKAEESPSSPSDVTP</sequence>
<accession>A0A5C6EBZ7</accession>
<dbReference type="Proteomes" id="UP000315471">
    <property type="component" value="Unassembled WGS sequence"/>
</dbReference>
<dbReference type="RefSeq" id="WP_146598606.1">
    <property type="nucleotide sequence ID" value="NZ_SJPY01000001.1"/>
</dbReference>